<feature type="region of interest" description="Disordered" evidence="5">
    <location>
        <begin position="384"/>
        <end position="406"/>
    </location>
</feature>
<comment type="subcellular location">
    <subcellularLocation>
        <location evidence="1">Secreted</location>
    </subcellularLocation>
</comment>
<feature type="signal peptide" evidence="6">
    <location>
        <begin position="1"/>
        <end position="26"/>
    </location>
</feature>
<evidence type="ECO:0000259" key="7">
    <source>
        <dbReference type="PROSITE" id="PS50900"/>
    </source>
</evidence>
<dbReference type="Pfam" id="PF19030">
    <property type="entry name" value="TSP1_ADAMTS"/>
    <property type="match status" value="4"/>
</dbReference>
<dbReference type="InterPro" id="IPR036383">
    <property type="entry name" value="TSP1_rpt_sf"/>
</dbReference>
<keyword evidence="3 6" id="KW-0732">Signal</keyword>
<dbReference type="SUPFAM" id="SSF82895">
    <property type="entry name" value="TSP-1 type 1 repeat"/>
    <property type="match status" value="5"/>
</dbReference>
<dbReference type="PANTHER" id="PTHR13723:SF316">
    <property type="entry name" value="LONELY HEART, ISOFORM A"/>
    <property type="match status" value="1"/>
</dbReference>
<dbReference type="Proteomes" id="UP000695000">
    <property type="component" value="Unplaced"/>
</dbReference>
<feature type="chain" id="PRO_5047515875" evidence="6">
    <location>
        <begin position="27"/>
        <end position="819"/>
    </location>
</feature>
<organism evidence="8 9">
    <name type="scientific">Nicrophorus vespilloides</name>
    <name type="common">Boreal carrion beetle</name>
    <dbReference type="NCBI Taxonomy" id="110193"/>
    <lineage>
        <taxon>Eukaryota</taxon>
        <taxon>Metazoa</taxon>
        <taxon>Ecdysozoa</taxon>
        <taxon>Arthropoda</taxon>
        <taxon>Hexapoda</taxon>
        <taxon>Insecta</taxon>
        <taxon>Pterygota</taxon>
        <taxon>Neoptera</taxon>
        <taxon>Endopterygota</taxon>
        <taxon>Coleoptera</taxon>
        <taxon>Polyphaga</taxon>
        <taxon>Staphyliniformia</taxon>
        <taxon>Silphidae</taxon>
        <taxon>Nicrophorinae</taxon>
        <taxon>Nicrophorus</taxon>
    </lineage>
</organism>
<dbReference type="Pfam" id="PF08686">
    <property type="entry name" value="PLAC"/>
    <property type="match status" value="1"/>
</dbReference>
<dbReference type="InterPro" id="IPR050439">
    <property type="entry name" value="ADAMTS_ADAMTS-like"/>
</dbReference>
<dbReference type="Gene3D" id="2.60.120.830">
    <property type="match status" value="1"/>
</dbReference>
<sequence length="819" mass="90829">MKGAHLFLRFAVIVLLVRNSISVISSHKFRKSRFNGYPLHVHQMFKERLVGNTTRVPGVWSSWGNWTQCSRSCGGGITQQMRHCISRPMEMKDTDKTVYNSHKRKRRQYRVVHHCVGLYKRYRLCNREDCPSARDFRTEQCSAFNNRLFKGKNYAWEPYLKGIDECALNCLAVGGGFYATLNRTVEDGTSCFKPTTYSGKTAPIGTRGVCVDGSCKSVGANGVIGAVEDGPEECTSCVKDNCRSISGLYTRPDLPAGYSLVAQVPKGACRILIQQLKHTKNILALKNSNGSYFLNGDWQFSNSRIVEGAGAQLTYRKQDGASLETISSGGPLQNAIDIMVFYQQPNPGIKYGYSLPVENQLGSERSTSHRPATSDIGVVETRRLDSPNSLSQRDEAKPVHPHRRQRLRRKFTWKITGVSACSKTCGGGFQQTVLTCVREHNQTPVMDRRCMHVEKPTPHPIRCNTKDCPPRWGGHWGPCTGSCGEGLQEYVVQCISELNTGRTSVQNDASCPQPKPTASSQSCNLQPCDSTSENDLYPDDRHSKTKSYGTWITGQWTQCSMSCGTGTRTRSVSCPSGNCHPGDRPAKAEYCENGLCSSSGETSSWLLSEWSQCSEHCGTGVQSRFAICSKSVCEESKPEVTRGCSSEKECGGQWFTGPWESCSNSCSGEAKQKRDVFCVVKLRGHARITVDMTCPAGQKPEAERSCSGKCEPLWFSGEWGGCEHCPNGVQRREVKCLTGDGQHSTRCQPEHMPLIKRSCSCPKAEESKLKPSHDEPIDRNCVDKISNCHLAVQARLCQYGYYTTHCCVSCKRSNQDLIE</sequence>
<dbReference type="RefSeq" id="XP_017773534.1">
    <property type="nucleotide sequence ID" value="XM_017918045.1"/>
</dbReference>
<evidence type="ECO:0000256" key="6">
    <source>
        <dbReference type="SAM" id="SignalP"/>
    </source>
</evidence>
<evidence type="ECO:0000256" key="4">
    <source>
        <dbReference type="ARBA" id="ARBA00022737"/>
    </source>
</evidence>
<proteinExistence type="predicted"/>
<dbReference type="PROSITE" id="PS50092">
    <property type="entry name" value="TSP1"/>
    <property type="match status" value="5"/>
</dbReference>
<keyword evidence="2" id="KW-0964">Secreted</keyword>
<dbReference type="PANTHER" id="PTHR13723">
    <property type="entry name" value="ADAMTS A DISINTEGRIN AND METALLOPROTEASE WITH THROMBOSPONDIN MOTIFS PROTEASE"/>
    <property type="match status" value="1"/>
</dbReference>
<evidence type="ECO:0000313" key="9">
    <source>
        <dbReference type="RefSeq" id="XP_017773534.1"/>
    </source>
</evidence>
<dbReference type="InterPro" id="IPR010294">
    <property type="entry name" value="ADAMTS_spacer1"/>
</dbReference>
<dbReference type="Pfam" id="PF05986">
    <property type="entry name" value="ADAMTS_spacer1"/>
    <property type="match status" value="1"/>
</dbReference>
<evidence type="ECO:0000256" key="1">
    <source>
        <dbReference type="ARBA" id="ARBA00004613"/>
    </source>
</evidence>
<evidence type="ECO:0000313" key="8">
    <source>
        <dbReference type="Proteomes" id="UP000695000"/>
    </source>
</evidence>
<dbReference type="SMART" id="SM00209">
    <property type="entry name" value="TSP1"/>
    <property type="match status" value="7"/>
</dbReference>
<dbReference type="Gene3D" id="2.20.100.10">
    <property type="entry name" value="Thrombospondin type-1 (TSP1) repeat"/>
    <property type="match status" value="5"/>
</dbReference>
<feature type="domain" description="PLAC" evidence="7">
    <location>
        <begin position="777"/>
        <end position="814"/>
    </location>
</feature>
<dbReference type="PROSITE" id="PS50900">
    <property type="entry name" value="PLAC"/>
    <property type="match status" value="1"/>
</dbReference>
<dbReference type="GeneID" id="108560481"/>
<dbReference type="Pfam" id="PF00090">
    <property type="entry name" value="TSP_1"/>
    <property type="match status" value="2"/>
</dbReference>
<keyword evidence="8" id="KW-1185">Reference proteome</keyword>
<dbReference type="InterPro" id="IPR000884">
    <property type="entry name" value="TSP1_rpt"/>
</dbReference>
<name>A0ABM1MG34_NICVS</name>
<gene>
    <name evidence="9" type="primary">LOC108560481</name>
</gene>
<evidence type="ECO:0000256" key="2">
    <source>
        <dbReference type="ARBA" id="ARBA00022525"/>
    </source>
</evidence>
<accession>A0ABM1MG34</accession>
<evidence type="ECO:0000256" key="3">
    <source>
        <dbReference type="ARBA" id="ARBA00022729"/>
    </source>
</evidence>
<evidence type="ECO:0000256" key="5">
    <source>
        <dbReference type="SAM" id="MobiDB-lite"/>
    </source>
</evidence>
<protein>
    <submittedName>
        <fullName evidence="9">Thrombospondin type-1 domain-containing protein 4-like</fullName>
    </submittedName>
</protein>
<keyword evidence="4" id="KW-0677">Repeat</keyword>
<feature type="region of interest" description="Disordered" evidence="5">
    <location>
        <begin position="504"/>
        <end position="526"/>
    </location>
</feature>
<dbReference type="InterPro" id="IPR010909">
    <property type="entry name" value="PLAC"/>
</dbReference>
<reference evidence="9" key="1">
    <citation type="submission" date="2025-08" db="UniProtKB">
        <authorList>
            <consortium name="RefSeq"/>
        </authorList>
    </citation>
    <scope>IDENTIFICATION</scope>
    <source>
        <tissue evidence="9">Whole Larva</tissue>
    </source>
</reference>